<dbReference type="PANTHER" id="PTHR33545">
    <property type="entry name" value="UPF0750 MEMBRANE PROTEIN YITT-RELATED"/>
    <property type="match status" value="1"/>
</dbReference>
<evidence type="ECO:0000256" key="4">
    <source>
        <dbReference type="ARBA" id="ARBA00022989"/>
    </source>
</evidence>
<dbReference type="InterPro" id="IPR003740">
    <property type="entry name" value="YitT"/>
</dbReference>
<feature type="transmembrane region" description="Helical" evidence="6">
    <location>
        <begin position="143"/>
        <end position="161"/>
    </location>
</feature>
<evidence type="ECO:0000259" key="7">
    <source>
        <dbReference type="Pfam" id="PF10035"/>
    </source>
</evidence>
<dbReference type="Gene3D" id="3.30.70.120">
    <property type="match status" value="1"/>
</dbReference>
<dbReference type="Pfam" id="PF02588">
    <property type="entry name" value="YitT_membrane"/>
    <property type="match status" value="1"/>
</dbReference>
<dbReference type="OrthoDB" id="2417289at2"/>
<sequence length="272" mass="30051">MYHLYKYAVLFVFSVVLGFAFNMFLLPHEVLSGGVTGLAMILGLVSPINAGIWLVIFNVPVFMIGWMRLGKEFIVNSIFSVFITSMSMQYIPVLKVTDDALLSAVFGGVIVGVSIGFIVRFYGSTGGADIIGLVVTQRRDIPLGVLIFGINSIVVFVSGFFFSWELALYTMASIYITGVVVDRVHTRHVKLSLMVVTHKGEELKNELIANLIRGITVMNGYGAYSNHENKVLYTVITRYELALVKSLIKNVDPKAFVSISETAEVIGNFRRS</sequence>
<evidence type="ECO:0000256" key="5">
    <source>
        <dbReference type="ARBA" id="ARBA00023136"/>
    </source>
</evidence>
<dbReference type="InterPro" id="IPR051461">
    <property type="entry name" value="UPF0750_membrane"/>
</dbReference>
<dbReference type="AlphaFoldDB" id="A0A1I0ZQR5"/>
<evidence type="ECO:0000313" key="8">
    <source>
        <dbReference type="EMBL" id="SFB28119.1"/>
    </source>
</evidence>
<gene>
    <name evidence="8" type="ORF">SAMN04488072_1134</name>
</gene>
<evidence type="ECO:0000256" key="6">
    <source>
        <dbReference type="SAM" id="Phobius"/>
    </source>
</evidence>
<dbReference type="Proteomes" id="UP000198642">
    <property type="component" value="Unassembled WGS sequence"/>
</dbReference>
<reference evidence="8 9" key="1">
    <citation type="submission" date="2016-10" db="EMBL/GenBank/DDBJ databases">
        <authorList>
            <person name="de Groot N.N."/>
        </authorList>
    </citation>
    <scope>NUCLEOTIDE SEQUENCE [LARGE SCALE GENOMIC DNA]</scope>
    <source>
        <strain evidence="8 9">CGMCC 1.3702</strain>
    </source>
</reference>
<dbReference type="CDD" id="cd16380">
    <property type="entry name" value="YitT_C"/>
    <property type="match status" value="1"/>
</dbReference>
<evidence type="ECO:0000256" key="1">
    <source>
        <dbReference type="ARBA" id="ARBA00004651"/>
    </source>
</evidence>
<keyword evidence="4 6" id="KW-1133">Transmembrane helix</keyword>
<evidence type="ECO:0000256" key="2">
    <source>
        <dbReference type="ARBA" id="ARBA00022475"/>
    </source>
</evidence>
<keyword evidence="9" id="KW-1185">Reference proteome</keyword>
<keyword evidence="5 6" id="KW-0472">Membrane</keyword>
<feature type="transmembrane region" description="Helical" evidence="6">
    <location>
        <begin position="38"/>
        <end position="61"/>
    </location>
</feature>
<dbReference type="PIRSF" id="PIRSF006483">
    <property type="entry name" value="Membrane_protein_YitT"/>
    <property type="match status" value="1"/>
</dbReference>
<keyword evidence="3 6" id="KW-0812">Transmembrane</keyword>
<feature type="transmembrane region" description="Helical" evidence="6">
    <location>
        <begin position="100"/>
        <end position="122"/>
    </location>
</feature>
<feature type="transmembrane region" description="Helical" evidence="6">
    <location>
        <begin position="7"/>
        <end position="26"/>
    </location>
</feature>
<dbReference type="RefSeq" id="WP_090239910.1">
    <property type="nucleotide sequence ID" value="NZ_FOJW01000013.1"/>
</dbReference>
<evidence type="ECO:0000256" key="3">
    <source>
        <dbReference type="ARBA" id="ARBA00022692"/>
    </source>
</evidence>
<dbReference type="InterPro" id="IPR019264">
    <property type="entry name" value="DUF2179"/>
</dbReference>
<dbReference type="GO" id="GO:0005886">
    <property type="term" value="C:plasma membrane"/>
    <property type="evidence" value="ECO:0007669"/>
    <property type="project" value="UniProtKB-SubCell"/>
</dbReference>
<organism evidence="8 9">
    <name type="scientific">Lentibacillus halodurans</name>
    <dbReference type="NCBI Taxonomy" id="237679"/>
    <lineage>
        <taxon>Bacteria</taxon>
        <taxon>Bacillati</taxon>
        <taxon>Bacillota</taxon>
        <taxon>Bacilli</taxon>
        <taxon>Bacillales</taxon>
        <taxon>Bacillaceae</taxon>
        <taxon>Lentibacillus</taxon>
    </lineage>
</organism>
<proteinExistence type="predicted"/>
<feature type="domain" description="DUF2179" evidence="7">
    <location>
        <begin position="213"/>
        <end position="267"/>
    </location>
</feature>
<feature type="transmembrane region" description="Helical" evidence="6">
    <location>
        <begin position="73"/>
        <end position="94"/>
    </location>
</feature>
<name>A0A1I0ZQR5_9BACI</name>
<protein>
    <submittedName>
        <fullName evidence="8">Uncharacterized membrane-anchored protein YitT, contains DUF161 and DUF2179 domains</fullName>
    </submittedName>
</protein>
<comment type="subcellular location">
    <subcellularLocation>
        <location evidence="1">Cell membrane</location>
        <topology evidence="1">Multi-pass membrane protein</topology>
    </subcellularLocation>
</comment>
<dbReference type="EMBL" id="FOJW01000013">
    <property type="protein sequence ID" value="SFB28119.1"/>
    <property type="molecule type" value="Genomic_DNA"/>
</dbReference>
<dbReference type="InterPro" id="IPR015867">
    <property type="entry name" value="N-reg_PII/ATP_PRibTrfase_C"/>
</dbReference>
<dbReference type="Pfam" id="PF10035">
    <property type="entry name" value="DUF2179"/>
    <property type="match status" value="1"/>
</dbReference>
<accession>A0A1I0ZQR5</accession>
<evidence type="ECO:0000313" key="9">
    <source>
        <dbReference type="Proteomes" id="UP000198642"/>
    </source>
</evidence>
<dbReference type="PANTHER" id="PTHR33545:SF5">
    <property type="entry name" value="UPF0750 MEMBRANE PROTEIN YITT"/>
    <property type="match status" value="1"/>
</dbReference>
<keyword evidence="2" id="KW-1003">Cell membrane</keyword>